<evidence type="ECO:0000313" key="3">
    <source>
        <dbReference type="Proteomes" id="UP000242525"/>
    </source>
</evidence>
<evidence type="ECO:0000256" key="1">
    <source>
        <dbReference type="SAM" id="MobiDB-lite"/>
    </source>
</evidence>
<dbReference type="EMBL" id="CCBN010000012">
    <property type="protein sequence ID" value="CDO55743.1"/>
    <property type="molecule type" value="Genomic_DNA"/>
</dbReference>
<name>A0A0J9XE41_GEOCN</name>
<feature type="compositionally biased region" description="Basic and acidic residues" evidence="1">
    <location>
        <begin position="83"/>
        <end position="98"/>
    </location>
</feature>
<gene>
    <name evidence="2" type="ORF">BN980_GECA12s01704g</name>
</gene>
<feature type="compositionally biased region" description="Basic residues" evidence="1">
    <location>
        <begin position="41"/>
        <end position="51"/>
    </location>
</feature>
<feature type="region of interest" description="Disordered" evidence="1">
    <location>
        <begin position="1"/>
        <end position="130"/>
    </location>
</feature>
<protein>
    <submittedName>
        <fullName evidence="2">Uncharacterized protein</fullName>
    </submittedName>
</protein>
<sequence length="304" mass="33688">MASPELTPSDKPPSPDAVSAEEDKAAKVAAAKKRFEELKKQQKKKNKKSKKSGSNEEKTTANEGVDEDKEKSAKDTPSTAETPHSDNPDDSKKEKTDEPDSALDDNNETVTSEKVEPANNKDSLDLQSQLDSANENIDSLKTKLEEALAQVAELTKTNQALEKTLEEEKAKKPVVEEYEEGPGPQVGGEASAESINVPSLEVESLKHKIESLTVENEYLSDKVFSLENKLSTLVTKQRASLEFARDSPDHFSKEPLSPNSDHSKPQRESPEIQSEIEKLMDRWKGWQVDMRGWRSLGIGPTFDI</sequence>
<feature type="region of interest" description="Disordered" evidence="1">
    <location>
        <begin position="244"/>
        <end position="275"/>
    </location>
</feature>
<dbReference type="AlphaFoldDB" id="A0A0J9XE41"/>
<feature type="region of interest" description="Disordered" evidence="1">
    <location>
        <begin position="162"/>
        <end position="192"/>
    </location>
</feature>
<organism evidence="2 3">
    <name type="scientific">Geotrichum candidum</name>
    <name type="common">Oospora lactis</name>
    <name type="synonym">Dipodascus geotrichum</name>
    <dbReference type="NCBI Taxonomy" id="1173061"/>
    <lineage>
        <taxon>Eukaryota</taxon>
        <taxon>Fungi</taxon>
        <taxon>Dikarya</taxon>
        <taxon>Ascomycota</taxon>
        <taxon>Saccharomycotina</taxon>
        <taxon>Dipodascomycetes</taxon>
        <taxon>Dipodascales</taxon>
        <taxon>Dipodascaceae</taxon>
        <taxon>Geotrichum</taxon>
    </lineage>
</organism>
<accession>A0A0J9XE41</accession>
<feature type="compositionally biased region" description="Basic and acidic residues" evidence="1">
    <location>
        <begin position="244"/>
        <end position="253"/>
    </location>
</feature>
<feature type="compositionally biased region" description="Basic and acidic residues" evidence="1">
    <location>
        <begin position="261"/>
        <end position="275"/>
    </location>
</feature>
<proteinExistence type="predicted"/>
<keyword evidence="3" id="KW-1185">Reference proteome</keyword>
<comment type="caution">
    <text evidence="2">The sequence shown here is derived from an EMBL/GenBank/DDBJ whole genome shotgun (WGS) entry which is preliminary data.</text>
</comment>
<dbReference type="Proteomes" id="UP000242525">
    <property type="component" value="Unassembled WGS sequence"/>
</dbReference>
<dbReference type="OrthoDB" id="4036611at2759"/>
<feature type="compositionally biased region" description="Basic and acidic residues" evidence="1">
    <location>
        <begin position="163"/>
        <end position="175"/>
    </location>
</feature>
<reference evidence="2" key="1">
    <citation type="submission" date="2014-03" db="EMBL/GenBank/DDBJ databases">
        <authorList>
            <person name="Casaregola S."/>
        </authorList>
    </citation>
    <scope>NUCLEOTIDE SEQUENCE [LARGE SCALE GENOMIC DNA]</scope>
    <source>
        <strain evidence="2">CLIB 918</strain>
    </source>
</reference>
<evidence type="ECO:0000313" key="2">
    <source>
        <dbReference type="EMBL" id="CDO55743.1"/>
    </source>
</evidence>